<dbReference type="Pfam" id="PF08279">
    <property type="entry name" value="HTH_11"/>
    <property type="match status" value="1"/>
</dbReference>
<dbReference type="NCBIfam" id="NF008847">
    <property type="entry name" value="PRK11886.1-2"/>
    <property type="match status" value="1"/>
</dbReference>
<dbReference type="InterPro" id="IPR004408">
    <property type="entry name" value="Biotin_CoA_COase_ligase"/>
</dbReference>
<dbReference type="PATRIC" id="fig|28229.4.peg.682"/>
<dbReference type="EMBL" id="JQED01000005">
    <property type="protein sequence ID" value="KGJ94485.1"/>
    <property type="molecule type" value="Genomic_DNA"/>
</dbReference>
<evidence type="ECO:0000313" key="8">
    <source>
        <dbReference type="EMBL" id="KGJ94485.1"/>
    </source>
</evidence>
<feature type="binding site" evidence="6">
    <location>
        <begin position="100"/>
        <end position="102"/>
    </location>
    <ligand>
        <name>biotin</name>
        <dbReference type="ChEBI" id="CHEBI:57586"/>
    </ligand>
</feature>
<dbReference type="Gene3D" id="3.30.930.10">
    <property type="entry name" value="Bira Bifunctional Protein, Domain 2"/>
    <property type="match status" value="1"/>
</dbReference>
<dbReference type="InterPro" id="IPR030855">
    <property type="entry name" value="Bifunct_BirA"/>
</dbReference>
<dbReference type="Pfam" id="PF03099">
    <property type="entry name" value="BPL_LplA_LipB"/>
    <property type="match status" value="1"/>
</dbReference>
<dbReference type="SUPFAM" id="SSF50037">
    <property type="entry name" value="C-terminal domain of transcriptional repressors"/>
    <property type="match status" value="1"/>
</dbReference>
<evidence type="ECO:0000256" key="4">
    <source>
        <dbReference type="ARBA" id="ARBA00023267"/>
    </source>
</evidence>
<dbReference type="EC" id="6.3.4.15" evidence="6"/>
<dbReference type="GO" id="GO:0003677">
    <property type="term" value="F:DNA binding"/>
    <property type="evidence" value="ECO:0007669"/>
    <property type="project" value="UniProtKB-UniRule"/>
</dbReference>
<evidence type="ECO:0000313" key="9">
    <source>
        <dbReference type="Proteomes" id="UP000029843"/>
    </source>
</evidence>
<comment type="caution">
    <text evidence="8">The sequence shown here is derived from an EMBL/GenBank/DDBJ whole genome shotgun (WGS) entry which is preliminary data.</text>
</comment>
<feature type="binding site" evidence="6">
    <location>
        <position position="195"/>
    </location>
    <ligand>
        <name>biotin</name>
        <dbReference type="ChEBI" id="CHEBI:57586"/>
    </ligand>
</feature>
<dbReference type="InterPro" id="IPR036390">
    <property type="entry name" value="WH_DNA-bd_sf"/>
</dbReference>
<dbReference type="InterPro" id="IPR008988">
    <property type="entry name" value="Transcriptional_repressor_C"/>
</dbReference>
<dbReference type="CDD" id="cd16442">
    <property type="entry name" value="BPL"/>
    <property type="match status" value="1"/>
</dbReference>
<evidence type="ECO:0000259" key="7">
    <source>
        <dbReference type="PROSITE" id="PS51733"/>
    </source>
</evidence>
<evidence type="ECO:0000256" key="3">
    <source>
        <dbReference type="ARBA" id="ARBA00022840"/>
    </source>
</evidence>
<evidence type="ECO:0000256" key="1">
    <source>
        <dbReference type="ARBA" id="ARBA00022598"/>
    </source>
</evidence>
<dbReference type="Gene3D" id="1.10.10.10">
    <property type="entry name" value="Winged helix-like DNA-binding domain superfamily/Winged helix DNA-binding domain"/>
    <property type="match status" value="1"/>
</dbReference>
<dbReference type="GO" id="GO:0005524">
    <property type="term" value="F:ATP binding"/>
    <property type="evidence" value="ECO:0007669"/>
    <property type="project" value="UniProtKB-UniRule"/>
</dbReference>
<dbReference type="Pfam" id="PF02237">
    <property type="entry name" value="BPL_C"/>
    <property type="match status" value="1"/>
</dbReference>
<dbReference type="PANTHER" id="PTHR12835">
    <property type="entry name" value="BIOTIN PROTEIN LIGASE"/>
    <property type="match status" value="1"/>
</dbReference>
<accession>A0A099KWA7</accession>
<reference evidence="8 9" key="1">
    <citation type="submission" date="2014-08" db="EMBL/GenBank/DDBJ databases">
        <title>Genomic and Phenotypic Diversity of Colwellia psychrerythraea strains from Disparate Marine Basins.</title>
        <authorList>
            <person name="Techtmann S.M."/>
            <person name="Stelling S.C."/>
            <person name="Utturkar S.M."/>
            <person name="Alshibli N."/>
            <person name="Harris A."/>
            <person name="Brown S.D."/>
            <person name="Hazen T.C."/>
        </authorList>
    </citation>
    <scope>NUCLEOTIDE SEQUENCE [LARGE SCALE GENOMIC DNA]</scope>
    <source>
        <strain evidence="8 9">ND2E</strain>
    </source>
</reference>
<keyword evidence="6" id="KW-0678">Repressor</keyword>
<dbReference type="InterPro" id="IPR003142">
    <property type="entry name" value="BPL_C"/>
</dbReference>
<organism evidence="8 9">
    <name type="scientific">Colwellia psychrerythraea</name>
    <name type="common">Vibrio psychroerythus</name>
    <dbReference type="NCBI Taxonomy" id="28229"/>
    <lineage>
        <taxon>Bacteria</taxon>
        <taxon>Pseudomonadati</taxon>
        <taxon>Pseudomonadota</taxon>
        <taxon>Gammaproteobacteria</taxon>
        <taxon>Alteromonadales</taxon>
        <taxon>Colwelliaceae</taxon>
        <taxon>Colwellia</taxon>
    </lineage>
</organism>
<dbReference type="GO" id="GO:0004077">
    <property type="term" value="F:biotin--[biotin carboxyl-carrier protein] ligase activity"/>
    <property type="evidence" value="ECO:0007669"/>
    <property type="project" value="UniProtKB-UniRule"/>
</dbReference>
<dbReference type="Proteomes" id="UP000029843">
    <property type="component" value="Unassembled WGS sequence"/>
</dbReference>
<protein>
    <recommendedName>
        <fullName evidence="6">Bifunctional ligase/repressor BirA</fullName>
    </recommendedName>
    <alternativeName>
        <fullName evidence="6">Biotin operon repressor</fullName>
    </alternativeName>
    <alternativeName>
        <fullName evidence="6">Biotin--[acetyl-CoA-carboxylase] ligase</fullName>
        <ecNumber evidence="6">6.3.4.15</ecNumber>
    </alternativeName>
    <alternativeName>
        <fullName evidence="6">Biotin--protein ligase</fullName>
    </alternativeName>
    <alternativeName>
        <fullName evidence="6">Biotin-[acetyl-CoA carboxylase] synthetase</fullName>
    </alternativeName>
</protein>
<feature type="binding site" evidence="6">
    <location>
        <position position="124"/>
    </location>
    <ligand>
        <name>biotin</name>
        <dbReference type="ChEBI" id="CHEBI:57586"/>
    </ligand>
</feature>
<keyword evidence="1 6" id="KW-0436">Ligase</keyword>
<proteinExistence type="inferred from homology"/>
<comment type="similarity">
    <text evidence="6">Belongs to the biotin--protein ligase family.</text>
</comment>
<keyword evidence="4 6" id="KW-0092">Biotin</keyword>
<keyword evidence="2 6" id="KW-0547">Nucleotide-binding</keyword>
<dbReference type="NCBIfam" id="TIGR00121">
    <property type="entry name" value="birA_ligase"/>
    <property type="match status" value="1"/>
</dbReference>
<dbReference type="SUPFAM" id="SSF46785">
    <property type="entry name" value="Winged helix' DNA-binding domain"/>
    <property type="match status" value="1"/>
</dbReference>
<dbReference type="OrthoDB" id="9807064at2"/>
<dbReference type="InterPro" id="IPR036388">
    <property type="entry name" value="WH-like_DNA-bd_sf"/>
</dbReference>
<dbReference type="AlphaFoldDB" id="A0A099KWA7"/>
<dbReference type="RefSeq" id="WP_033092436.1">
    <property type="nucleotide sequence ID" value="NZ_JQED01000005.1"/>
</dbReference>
<dbReference type="GO" id="GO:0005737">
    <property type="term" value="C:cytoplasm"/>
    <property type="evidence" value="ECO:0007669"/>
    <property type="project" value="TreeGrafter"/>
</dbReference>
<dbReference type="SUPFAM" id="SSF55681">
    <property type="entry name" value="Class II aaRS and biotin synthetases"/>
    <property type="match status" value="1"/>
</dbReference>
<evidence type="ECO:0000256" key="6">
    <source>
        <dbReference type="HAMAP-Rule" id="MF_00978"/>
    </source>
</evidence>
<comment type="function">
    <text evidence="6">Acts both as a biotin--[acetyl-CoA-carboxylase] ligase and a biotin-operon repressor. In the presence of ATP, BirA activates biotin to form the BirA-biotinyl-5'-adenylate (BirA-bio-5'-AMP or holoBirA) complex. HoloBirA can either transfer the biotinyl moiety to the biotin carboxyl carrier protein (BCCP) subunit of acetyl-CoA carboxylase, or bind to the biotin operator site and inhibit transcription of the operon.</text>
</comment>
<sequence>MTKAVKEHLIKSLASGTFVSGQLLGEDLGISRTAVAKHIKVLTEIGLDIYSVTGKGYKLAHPLHLLEKDKIISLLALETNKQTMKQNDLPLIEVHSLIDSTNDYLMRRLPNQVTSGQVCLAEYQSAGRGRRGRQWISPFGSQIYLSMYWYLEQGLSAAMGLSLVTALAVSDAVKAHSNVQVQLKWPNDIYLDGVKLAGILIDLEGQALEPSHCVIGIGLNLHMPVEAGKLIEQKWTDLQSHSKVKIDRNGLSAQLIGCLRQRLQQHQQVGLAPMLEEWHAHDAFLNKRVKLITGERITHGICRGVNNQGALLLEVDGQVKPVYGGEVSLRMDE</sequence>
<dbReference type="InterPro" id="IPR004143">
    <property type="entry name" value="BPL_LPL_catalytic"/>
</dbReference>
<evidence type="ECO:0000256" key="5">
    <source>
        <dbReference type="ARBA" id="ARBA00047846"/>
    </source>
</evidence>
<dbReference type="Gene3D" id="2.30.30.100">
    <property type="match status" value="1"/>
</dbReference>
<keyword evidence="6" id="KW-0238">DNA-binding</keyword>
<keyword evidence="3 6" id="KW-0067">ATP-binding</keyword>
<feature type="domain" description="BPL/LPL catalytic" evidence="7">
    <location>
        <begin position="76"/>
        <end position="267"/>
    </location>
</feature>
<name>A0A099KWA7_COLPS</name>
<feature type="DNA-binding region" description="H-T-H motif" evidence="6">
    <location>
        <begin position="21"/>
        <end position="40"/>
    </location>
</feature>
<comment type="catalytic activity">
    <reaction evidence="5 6">
        <text>biotin + L-lysyl-[protein] + ATP = N(6)-biotinyl-L-lysyl-[protein] + AMP + diphosphate + H(+)</text>
        <dbReference type="Rhea" id="RHEA:11756"/>
        <dbReference type="Rhea" id="RHEA-COMP:9752"/>
        <dbReference type="Rhea" id="RHEA-COMP:10505"/>
        <dbReference type="ChEBI" id="CHEBI:15378"/>
        <dbReference type="ChEBI" id="CHEBI:29969"/>
        <dbReference type="ChEBI" id="CHEBI:30616"/>
        <dbReference type="ChEBI" id="CHEBI:33019"/>
        <dbReference type="ChEBI" id="CHEBI:57586"/>
        <dbReference type="ChEBI" id="CHEBI:83144"/>
        <dbReference type="ChEBI" id="CHEBI:456215"/>
        <dbReference type="EC" id="6.3.4.15"/>
    </reaction>
</comment>
<keyword evidence="6" id="KW-0804">Transcription</keyword>
<dbReference type="HAMAP" id="MF_00978">
    <property type="entry name" value="Bifunct_BirA"/>
    <property type="match status" value="1"/>
</dbReference>
<dbReference type="GO" id="GO:0006355">
    <property type="term" value="P:regulation of DNA-templated transcription"/>
    <property type="evidence" value="ECO:0007669"/>
    <property type="project" value="UniProtKB-UniRule"/>
</dbReference>
<gene>
    <name evidence="6" type="primary">birA</name>
    <name evidence="8" type="ORF">ND2E_1674</name>
</gene>
<dbReference type="PANTHER" id="PTHR12835:SF5">
    <property type="entry name" value="BIOTIN--PROTEIN LIGASE"/>
    <property type="match status" value="1"/>
</dbReference>
<dbReference type="InterPro" id="IPR013196">
    <property type="entry name" value="HTH_11"/>
</dbReference>
<dbReference type="InterPro" id="IPR045864">
    <property type="entry name" value="aa-tRNA-synth_II/BPL/LPL"/>
</dbReference>
<keyword evidence="6" id="KW-0805">Transcription regulation</keyword>
<evidence type="ECO:0000256" key="2">
    <source>
        <dbReference type="ARBA" id="ARBA00022741"/>
    </source>
</evidence>
<dbReference type="PROSITE" id="PS51733">
    <property type="entry name" value="BPL_LPL_CATALYTIC"/>
    <property type="match status" value="1"/>
</dbReference>
<feature type="binding site" evidence="6">
    <location>
        <begin position="128"/>
        <end position="130"/>
    </location>
    <ligand>
        <name>biotin</name>
        <dbReference type="ChEBI" id="CHEBI:57586"/>
    </ligand>
</feature>